<dbReference type="PANTHER" id="PTHR10887">
    <property type="entry name" value="DNA2/NAM7 HELICASE FAMILY"/>
    <property type="match status" value="1"/>
</dbReference>
<dbReference type="KEGG" id="mng:MNEG_8954"/>
<dbReference type="GO" id="GO:0004386">
    <property type="term" value="F:helicase activity"/>
    <property type="evidence" value="ECO:0007669"/>
    <property type="project" value="UniProtKB-KW"/>
</dbReference>
<dbReference type="EMBL" id="KK101986">
    <property type="protein sequence ID" value="KIY99012.1"/>
    <property type="molecule type" value="Genomic_DNA"/>
</dbReference>
<dbReference type="Pfam" id="PF13087">
    <property type="entry name" value="AAA_12"/>
    <property type="match status" value="1"/>
</dbReference>
<organism evidence="7 8">
    <name type="scientific">Monoraphidium neglectum</name>
    <dbReference type="NCBI Taxonomy" id="145388"/>
    <lineage>
        <taxon>Eukaryota</taxon>
        <taxon>Viridiplantae</taxon>
        <taxon>Chlorophyta</taxon>
        <taxon>core chlorophytes</taxon>
        <taxon>Chlorophyceae</taxon>
        <taxon>CS clade</taxon>
        <taxon>Sphaeropleales</taxon>
        <taxon>Selenastraceae</taxon>
        <taxon>Monoraphidium</taxon>
    </lineage>
</organism>
<evidence type="ECO:0000256" key="3">
    <source>
        <dbReference type="ARBA" id="ARBA00022806"/>
    </source>
</evidence>
<dbReference type="RefSeq" id="XP_013898032.1">
    <property type="nucleotide sequence ID" value="XM_014042578.1"/>
</dbReference>
<dbReference type="FunFam" id="3.40.50.300:FF:000326">
    <property type="entry name" value="P-loop containing nucleoside triphosphate hydrolase"/>
    <property type="match status" value="1"/>
</dbReference>
<dbReference type="Gene3D" id="3.40.50.300">
    <property type="entry name" value="P-loop containing nucleotide triphosphate hydrolases"/>
    <property type="match status" value="1"/>
</dbReference>
<feature type="region of interest" description="Disordered" evidence="5">
    <location>
        <begin position="268"/>
        <end position="378"/>
    </location>
</feature>
<dbReference type="SUPFAM" id="SSF52540">
    <property type="entry name" value="P-loop containing nucleoside triphosphate hydrolases"/>
    <property type="match status" value="1"/>
</dbReference>
<sequence>MLREQYRMHPAISAWPSRWFYSGLLSDGAGVDAASRGAPFHAGRGGARGPFVVWDCAGGRERGGGGGGGSLRNDAEVRLAIALIAGACRAAARARVCVRLSLILGGLLSDHAADVGSIALLTPYRAQANALRAAAAADARVGAAAAGAGVALDVSTVDGFQGREADVVILSCVRAKHDAHTTGSAAGRVGFLADVRRMNVGLTRARRALWVVCHAATLAGSDSWRPLLEAAAARGVLFEAPAEPGARGARGAPRAAAIAAGLAEAGRRALEEQEMEEGARRVQQQQQQQRPPGNKGLPLHEDGRRAQSSARGTHKAAVAPPAAGAALAGHKRPAETLVAAPPRTATAPPAANEPASKRRETQPVPVSVPRARSQQQQR</sequence>
<keyword evidence="8" id="KW-1185">Reference proteome</keyword>
<gene>
    <name evidence="7" type="ORF">MNEG_8954</name>
</gene>
<dbReference type="GO" id="GO:0005524">
    <property type="term" value="F:ATP binding"/>
    <property type="evidence" value="ECO:0007669"/>
    <property type="project" value="UniProtKB-KW"/>
</dbReference>
<feature type="compositionally biased region" description="Low complexity" evidence="5">
    <location>
        <begin position="316"/>
        <end position="328"/>
    </location>
</feature>
<dbReference type="InterPro" id="IPR047187">
    <property type="entry name" value="SF1_C_Upf1"/>
</dbReference>
<dbReference type="GO" id="GO:0008854">
    <property type="term" value="F:exodeoxyribonuclease V activity"/>
    <property type="evidence" value="ECO:0007669"/>
    <property type="project" value="UniProtKB-EC"/>
</dbReference>
<dbReference type="OrthoDB" id="6513042at2759"/>
<dbReference type="CDD" id="cd18808">
    <property type="entry name" value="SF1_C_Upf1"/>
    <property type="match status" value="1"/>
</dbReference>
<proteinExistence type="predicted"/>
<reference evidence="7 8" key="1">
    <citation type="journal article" date="2013" name="BMC Genomics">
        <title>Reconstruction of the lipid metabolism for the microalga Monoraphidium neglectum from its genome sequence reveals characteristics suitable for biofuel production.</title>
        <authorList>
            <person name="Bogen C."/>
            <person name="Al-Dilaimi A."/>
            <person name="Albersmeier A."/>
            <person name="Wichmann J."/>
            <person name="Grundmann M."/>
            <person name="Rupp O."/>
            <person name="Lauersen K.J."/>
            <person name="Blifernez-Klassen O."/>
            <person name="Kalinowski J."/>
            <person name="Goesmann A."/>
            <person name="Mussgnug J.H."/>
            <person name="Kruse O."/>
        </authorList>
    </citation>
    <scope>NUCLEOTIDE SEQUENCE [LARGE SCALE GENOMIC DNA]</scope>
    <source>
        <strain evidence="7 8">SAG 48.87</strain>
    </source>
</reference>
<evidence type="ECO:0000313" key="8">
    <source>
        <dbReference type="Proteomes" id="UP000054498"/>
    </source>
</evidence>
<dbReference type="AlphaFoldDB" id="A0A0D2JI33"/>
<dbReference type="InterPro" id="IPR041679">
    <property type="entry name" value="DNA2/NAM7-like_C"/>
</dbReference>
<evidence type="ECO:0000256" key="5">
    <source>
        <dbReference type="SAM" id="MobiDB-lite"/>
    </source>
</evidence>
<protein>
    <submittedName>
        <fullName evidence="7">Helicase SEN1</fullName>
        <ecNumber evidence="7">3.1.11.5</ecNumber>
    </submittedName>
</protein>
<keyword evidence="3 7" id="KW-0347">Helicase</keyword>
<evidence type="ECO:0000256" key="2">
    <source>
        <dbReference type="ARBA" id="ARBA00022801"/>
    </source>
</evidence>
<dbReference type="GeneID" id="25741829"/>
<keyword evidence="1" id="KW-0547">Nucleotide-binding</keyword>
<accession>A0A0D2JI33</accession>
<dbReference type="STRING" id="145388.A0A0D2JI33"/>
<dbReference type="GO" id="GO:0005694">
    <property type="term" value="C:chromosome"/>
    <property type="evidence" value="ECO:0007669"/>
    <property type="project" value="UniProtKB-ARBA"/>
</dbReference>
<evidence type="ECO:0000256" key="1">
    <source>
        <dbReference type="ARBA" id="ARBA00022741"/>
    </source>
</evidence>
<dbReference type="EC" id="3.1.11.5" evidence="7"/>
<evidence type="ECO:0000313" key="7">
    <source>
        <dbReference type="EMBL" id="KIY99012.1"/>
    </source>
</evidence>
<feature type="domain" description="DNA2/NAM7 helicase-like C-terminal" evidence="6">
    <location>
        <begin position="1"/>
        <end position="215"/>
    </location>
</feature>
<name>A0A0D2JI33_9CHLO</name>
<keyword evidence="4" id="KW-0067">ATP-binding</keyword>
<dbReference type="InterPro" id="IPR045055">
    <property type="entry name" value="DNA2/NAM7-like"/>
</dbReference>
<evidence type="ECO:0000259" key="6">
    <source>
        <dbReference type="Pfam" id="PF13087"/>
    </source>
</evidence>
<keyword evidence="2 7" id="KW-0378">Hydrolase</keyword>
<dbReference type="Proteomes" id="UP000054498">
    <property type="component" value="Unassembled WGS sequence"/>
</dbReference>
<dbReference type="InterPro" id="IPR027417">
    <property type="entry name" value="P-loop_NTPase"/>
</dbReference>
<evidence type="ECO:0000256" key="4">
    <source>
        <dbReference type="ARBA" id="ARBA00022840"/>
    </source>
</evidence>
<feature type="compositionally biased region" description="Low complexity" evidence="5">
    <location>
        <begin position="339"/>
        <end position="354"/>
    </location>
</feature>
<dbReference type="PANTHER" id="PTHR10887:SF495">
    <property type="entry name" value="HELICASE SENATAXIN ISOFORM X1-RELATED"/>
    <property type="match status" value="1"/>
</dbReference>